<comment type="caution">
    <text evidence="1">The sequence shown here is derived from an EMBL/GenBank/DDBJ whole genome shotgun (WGS) entry which is preliminary data.</text>
</comment>
<protein>
    <submittedName>
        <fullName evidence="1">6627_t:CDS:1</fullName>
    </submittedName>
</protein>
<accession>A0ACA9QCT2</accession>
<evidence type="ECO:0000313" key="2">
    <source>
        <dbReference type="Proteomes" id="UP000789525"/>
    </source>
</evidence>
<gene>
    <name evidence="1" type="ORF">ACOLOM_LOCUS12282</name>
</gene>
<reference evidence="1" key="1">
    <citation type="submission" date="2021-06" db="EMBL/GenBank/DDBJ databases">
        <authorList>
            <person name="Kallberg Y."/>
            <person name="Tangrot J."/>
            <person name="Rosling A."/>
        </authorList>
    </citation>
    <scope>NUCLEOTIDE SEQUENCE</scope>
    <source>
        <strain evidence="1">CL356</strain>
    </source>
</reference>
<dbReference type="EMBL" id="CAJVPT010048993">
    <property type="protein sequence ID" value="CAG8743076.1"/>
    <property type="molecule type" value="Genomic_DNA"/>
</dbReference>
<organism evidence="1 2">
    <name type="scientific">Acaulospora colombiana</name>
    <dbReference type="NCBI Taxonomy" id="27376"/>
    <lineage>
        <taxon>Eukaryota</taxon>
        <taxon>Fungi</taxon>
        <taxon>Fungi incertae sedis</taxon>
        <taxon>Mucoromycota</taxon>
        <taxon>Glomeromycotina</taxon>
        <taxon>Glomeromycetes</taxon>
        <taxon>Diversisporales</taxon>
        <taxon>Acaulosporaceae</taxon>
        <taxon>Acaulospora</taxon>
    </lineage>
</organism>
<feature type="non-terminal residue" evidence="1">
    <location>
        <position position="323"/>
    </location>
</feature>
<feature type="non-terminal residue" evidence="1">
    <location>
        <position position="1"/>
    </location>
</feature>
<evidence type="ECO:0000313" key="1">
    <source>
        <dbReference type="EMBL" id="CAG8743076.1"/>
    </source>
</evidence>
<proteinExistence type="predicted"/>
<name>A0ACA9QCT2_9GLOM</name>
<keyword evidence="2" id="KW-1185">Reference proteome</keyword>
<sequence>DLAINIGNLGLDLYQFYPPLLPTMVFANLSQKDKDAFFALLDEYFESRPELLAGLQGASSSTHHQQQTSVGSTKSNASGHATNTHSATTTNHHAVNTAPRPPMRNFGTNQSNTSGGANGATSPAPSVTSFSKGRPVPPTSNSGNGLASPPAIPSRTQTPRVVEPPAEETSEREDIDEAPVSVSSRIAAAQAALGGGMGKPPVPNPRRTSATSYTSQGSTAEKAQNSPPPMPARSTPTRGTTTKTNSTPADSNSNGLVSSRGIGSIDTSSAGAAASSVFSFKGVGKNEKPAANFAPSQPTFPRAKTRDTFAPPPSRRETQAAQP</sequence>
<dbReference type="Proteomes" id="UP000789525">
    <property type="component" value="Unassembled WGS sequence"/>
</dbReference>